<dbReference type="InterPro" id="IPR011990">
    <property type="entry name" value="TPR-like_helical_dom_sf"/>
</dbReference>
<dbReference type="RefSeq" id="WP_191820127.1">
    <property type="nucleotide sequence ID" value="NZ_JACYFT010000003.1"/>
</dbReference>
<dbReference type="PANTHER" id="PTHR11102:SF160">
    <property type="entry name" value="ERAD-ASSOCIATED E3 UBIQUITIN-PROTEIN LIGASE COMPONENT HRD3"/>
    <property type="match status" value="1"/>
</dbReference>
<dbReference type="EMBL" id="JACYFT010000003">
    <property type="protein sequence ID" value="MBD8051647.1"/>
    <property type="molecule type" value="Genomic_DNA"/>
</dbReference>
<evidence type="ECO:0000256" key="1">
    <source>
        <dbReference type="SAM" id="SignalP"/>
    </source>
</evidence>
<dbReference type="Proteomes" id="UP000647424">
    <property type="component" value="Unassembled WGS sequence"/>
</dbReference>
<comment type="caution">
    <text evidence="2">The sequence shown here is derived from an EMBL/GenBank/DDBJ whole genome shotgun (WGS) entry which is preliminary data.</text>
</comment>
<gene>
    <name evidence="2" type="ORF">IC609_13960</name>
</gene>
<dbReference type="PANTHER" id="PTHR11102">
    <property type="entry name" value="SEL-1-LIKE PROTEIN"/>
    <property type="match status" value="1"/>
</dbReference>
<dbReference type="AlphaFoldDB" id="A0A927FJJ5"/>
<feature type="chain" id="PRO_5038093121" evidence="1">
    <location>
        <begin position="25"/>
        <end position="243"/>
    </location>
</feature>
<name>A0A927FJJ5_9BURK</name>
<dbReference type="Gene3D" id="1.25.40.10">
    <property type="entry name" value="Tetratricopeptide repeat domain"/>
    <property type="match status" value="2"/>
</dbReference>
<dbReference type="InterPro" id="IPR050767">
    <property type="entry name" value="Sel1_AlgK"/>
</dbReference>
<feature type="signal peptide" evidence="1">
    <location>
        <begin position="1"/>
        <end position="24"/>
    </location>
</feature>
<keyword evidence="1" id="KW-0732">Signal</keyword>
<dbReference type="Pfam" id="PF08238">
    <property type="entry name" value="Sel1"/>
    <property type="match status" value="4"/>
</dbReference>
<accession>A0A927FJJ5</accession>
<sequence>MRISFKIMAALVVAFCLGQVQAQAQEEFQGLYQKLQVMAEGGDAEAQYHVGMFLNNGIGTERNFKQAFAWFETSAQAGNALAAYKVGCYLDGQWGPIVTLDKDKALAFKLEAAQRGYALAQQDVGIMYMQRQMPDEARRWWLAAGQQGLANPLYNLSVSYLQGQGEAIDRVRGYAFFKLSKLLSEKRINGQAQASLDTIRQSMSDDQVQLAEKMVEDWRVERTPLTLEASQGLQRARALVSGR</sequence>
<proteinExistence type="predicted"/>
<dbReference type="SMART" id="SM00671">
    <property type="entry name" value="SEL1"/>
    <property type="match status" value="3"/>
</dbReference>
<dbReference type="SUPFAM" id="SSF81901">
    <property type="entry name" value="HCP-like"/>
    <property type="match status" value="1"/>
</dbReference>
<organism evidence="2 3">
    <name type="scientific">Limnohabitans radicicola</name>
    <dbReference type="NCBI Taxonomy" id="2771427"/>
    <lineage>
        <taxon>Bacteria</taxon>
        <taxon>Pseudomonadati</taxon>
        <taxon>Pseudomonadota</taxon>
        <taxon>Betaproteobacteria</taxon>
        <taxon>Burkholderiales</taxon>
        <taxon>Comamonadaceae</taxon>
        <taxon>Limnohabitans</taxon>
    </lineage>
</organism>
<dbReference type="InterPro" id="IPR006597">
    <property type="entry name" value="Sel1-like"/>
</dbReference>
<reference evidence="2" key="1">
    <citation type="submission" date="2020-09" db="EMBL/GenBank/DDBJ databases">
        <title>Genome seq and assembly of Limnohabitants sp.</title>
        <authorList>
            <person name="Chhetri G."/>
        </authorList>
    </citation>
    <scope>NUCLEOTIDE SEQUENCE</scope>
    <source>
        <strain evidence="2">JUR4</strain>
    </source>
</reference>
<evidence type="ECO:0000313" key="3">
    <source>
        <dbReference type="Proteomes" id="UP000647424"/>
    </source>
</evidence>
<keyword evidence="3" id="KW-1185">Reference proteome</keyword>
<protein>
    <submittedName>
        <fullName evidence="2">Sel1 repeat family protein</fullName>
    </submittedName>
</protein>
<evidence type="ECO:0000313" key="2">
    <source>
        <dbReference type="EMBL" id="MBD8051647.1"/>
    </source>
</evidence>